<name>A0ACD1AAC8_9FIRM</name>
<protein>
    <submittedName>
        <fullName evidence="1">Pyrroline-5-carboxylate reductase</fullName>
        <ecNumber evidence="1">1.5.1.2</ecNumber>
    </submittedName>
</protein>
<gene>
    <name evidence="1" type="primary">proC</name>
    <name evidence="1" type="ORF">FRZ06_08770</name>
</gene>
<keyword evidence="2" id="KW-1185">Reference proteome</keyword>
<keyword evidence="1" id="KW-0560">Oxidoreductase</keyword>
<proteinExistence type="predicted"/>
<organism evidence="1 2">
    <name type="scientific">Anoxybacterium hadale</name>
    <dbReference type="NCBI Taxonomy" id="3408580"/>
    <lineage>
        <taxon>Bacteria</taxon>
        <taxon>Bacillati</taxon>
        <taxon>Bacillota</taxon>
        <taxon>Clostridia</taxon>
        <taxon>Peptostreptococcales</taxon>
        <taxon>Anaerovoracaceae</taxon>
        <taxon>Anoxybacterium</taxon>
    </lineage>
</organism>
<accession>A0ACD1AAC8</accession>
<evidence type="ECO:0000313" key="1">
    <source>
        <dbReference type="EMBL" id="QOX63440.1"/>
    </source>
</evidence>
<reference evidence="1" key="1">
    <citation type="submission" date="2019-08" db="EMBL/GenBank/DDBJ databases">
        <title>Genome sequence of Clostridiales bacterium MT110.</title>
        <authorList>
            <person name="Cao J."/>
        </authorList>
    </citation>
    <scope>NUCLEOTIDE SEQUENCE</scope>
    <source>
        <strain evidence="1">MT110</strain>
    </source>
</reference>
<sequence>MKFGFIGTGNMGTALIKGYMTAHPAELKNLFAYDKDTEKLQALADEQGITPCESLEELMKNADAIVLAVKPGIFDSLLPEIGGLYQAHQVLVSIAAGISISYMEKLVDASGIKIVRVMPNTPAMVNEGMSALCRNSSITDDEFDAVSELFRSVGKAEVVSENLIDTVIGVSGSSPAYTYMYIEALIDAAVAGGMSKEKALVFAAQSVLGAAKMVLETGVDPVTLRENVCSPGGTTIEAVKVLQGNGFYSNVQDAFNAAAQKSKAMTK</sequence>
<dbReference type="EC" id="1.5.1.2" evidence="1"/>
<evidence type="ECO:0000313" key="2">
    <source>
        <dbReference type="Proteomes" id="UP000594014"/>
    </source>
</evidence>
<dbReference type="Proteomes" id="UP000594014">
    <property type="component" value="Chromosome"/>
</dbReference>
<dbReference type="EMBL" id="CP042469">
    <property type="protein sequence ID" value="QOX63440.1"/>
    <property type="molecule type" value="Genomic_DNA"/>
</dbReference>